<evidence type="ECO:0000256" key="1">
    <source>
        <dbReference type="ARBA" id="ARBA00004429"/>
    </source>
</evidence>
<dbReference type="InterPro" id="IPR045863">
    <property type="entry name" value="CorA_TM1_TM2"/>
</dbReference>
<evidence type="ECO:0000256" key="5">
    <source>
        <dbReference type="ARBA" id="ARBA00022475"/>
    </source>
</evidence>
<dbReference type="CDD" id="cd12837">
    <property type="entry name" value="EcCorA-like_u1"/>
    <property type="match status" value="1"/>
</dbReference>
<keyword evidence="6" id="KW-0997">Cell inner membrane</keyword>
<dbReference type="PANTHER" id="PTHR47685">
    <property type="entry name" value="MAGNESIUM TRANSPORT PROTEIN CORA"/>
    <property type="match status" value="1"/>
</dbReference>
<dbReference type="PANTHER" id="PTHR47685:SF1">
    <property type="entry name" value="MAGNESIUM TRANSPORT PROTEIN CORA"/>
    <property type="match status" value="1"/>
</dbReference>
<keyword evidence="5" id="KW-1003">Cell membrane</keyword>
<evidence type="ECO:0000313" key="14">
    <source>
        <dbReference type="EMBL" id="AGT09522.1"/>
    </source>
</evidence>
<evidence type="ECO:0000256" key="13">
    <source>
        <dbReference type="SAM" id="Phobius"/>
    </source>
</evidence>
<evidence type="ECO:0000256" key="6">
    <source>
        <dbReference type="ARBA" id="ARBA00022519"/>
    </source>
</evidence>
<dbReference type="GO" id="GO:0005886">
    <property type="term" value="C:plasma membrane"/>
    <property type="evidence" value="ECO:0007669"/>
    <property type="project" value="UniProtKB-SubCell"/>
</dbReference>
<keyword evidence="8" id="KW-0460">Magnesium</keyword>
<dbReference type="InterPro" id="IPR045861">
    <property type="entry name" value="CorA_cytoplasmic_dom"/>
</dbReference>
<evidence type="ECO:0000256" key="8">
    <source>
        <dbReference type="ARBA" id="ARBA00022842"/>
    </source>
</evidence>
<evidence type="ECO:0000256" key="4">
    <source>
        <dbReference type="ARBA" id="ARBA00022448"/>
    </source>
</evidence>
<dbReference type="SUPFAM" id="SSF143865">
    <property type="entry name" value="CorA soluble domain-like"/>
    <property type="match status" value="1"/>
</dbReference>
<proteinExistence type="inferred from homology"/>
<dbReference type="GO" id="GO:0015099">
    <property type="term" value="F:nickel cation transmembrane transporter activity"/>
    <property type="evidence" value="ECO:0007669"/>
    <property type="project" value="TreeGrafter"/>
</dbReference>
<keyword evidence="11 13" id="KW-0472">Membrane</keyword>
<feature type="transmembrane region" description="Helical" evidence="13">
    <location>
        <begin position="261"/>
        <end position="281"/>
    </location>
</feature>
<name>S5XW56_PARAH</name>
<dbReference type="GO" id="GO:0015087">
    <property type="term" value="F:cobalt ion transmembrane transporter activity"/>
    <property type="evidence" value="ECO:0007669"/>
    <property type="project" value="TreeGrafter"/>
</dbReference>
<protein>
    <recommendedName>
        <fullName evidence="3">Magnesium transport protein CorA</fullName>
    </recommendedName>
</protein>
<evidence type="ECO:0000256" key="3">
    <source>
        <dbReference type="ARBA" id="ARBA00019439"/>
    </source>
</evidence>
<dbReference type="OrthoDB" id="9803416at2"/>
<dbReference type="EMBL" id="CP006650">
    <property type="protein sequence ID" value="AGT09522.1"/>
    <property type="molecule type" value="Genomic_DNA"/>
</dbReference>
<dbReference type="InterPro" id="IPR050829">
    <property type="entry name" value="CorA_MIT"/>
</dbReference>
<dbReference type="InterPro" id="IPR002523">
    <property type="entry name" value="MgTranspt_CorA/ZnTranspt_ZntB"/>
</dbReference>
<evidence type="ECO:0000256" key="9">
    <source>
        <dbReference type="ARBA" id="ARBA00022989"/>
    </source>
</evidence>
<gene>
    <name evidence="14" type="ORF">JCM7686_2454</name>
</gene>
<dbReference type="GO" id="GO:0015095">
    <property type="term" value="F:magnesium ion transmembrane transporter activity"/>
    <property type="evidence" value="ECO:0007669"/>
    <property type="project" value="TreeGrafter"/>
</dbReference>
<dbReference type="HOGENOM" id="CLU_007127_5_0_5"/>
<evidence type="ECO:0000313" key="15">
    <source>
        <dbReference type="Proteomes" id="UP000015480"/>
    </source>
</evidence>
<keyword evidence="4" id="KW-0813">Transport</keyword>
<evidence type="ECO:0000256" key="12">
    <source>
        <dbReference type="ARBA" id="ARBA00034269"/>
    </source>
</evidence>
<comment type="subcellular location">
    <subcellularLocation>
        <location evidence="1">Cell inner membrane</location>
        <topology evidence="1">Multi-pass membrane protein</topology>
    </subcellularLocation>
</comment>
<keyword evidence="15" id="KW-1185">Reference proteome</keyword>
<evidence type="ECO:0000256" key="11">
    <source>
        <dbReference type="ARBA" id="ARBA00023136"/>
    </source>
</evidence>
<keyword evidence="10" id="KW-0406">Ion transport</keyword>
<dbReference type="eggNOG" id="COG0598">
    <property type="taxonomic scope" value="Bacteria"/>
</dbReference>
<dbReference type="FunFam" id="1.20.58.340:FF:000001">
    <property type="entry name" value="Magnesium transport protein CorA"/>
    <property type="match status" value="1"/>
</dbReference>
<comment type="catalytic activity">
    <reaction evidence="12">
        <text>Mg(2+)(in) = Mg(2+)(out)</text>
        <dbReference type="Rhea" id="RHEA:29827"/>
        <dbReference type="ChEBI" id="CHEBI:18420"/>
    </reaction>
</comment>
<keyword evidence="9 13" id="KW-1133">Transmembrane helix</keyword>
<dbReference type="SUPFAM" id="SSF144083">
    <property type="entry name" value="Magnesium transport protein CorA, transmembrane region"/>
    <property type="match status" value="1"/>
</dbReference>
<evidence type="ECO:0000256" key="7">
    <source>
        <dbReference type="ARBA" id="ARBA00022692"/>
    </source>
</evidence>
<evidence type="ECO:0000256" key="2">
    <source>
        <dbReference type="ARBA" id="ARBA00009765"/>
    </source>
</evidence>
<organism evidence="14 15">
    <name type="scientific">Paracoccus aminophilus JCM 7686</name>
    <dbReference type="NCBI Taxonomy" id="1367847"/>
    <lineage>
        <taxon>Bacteria</taxon>
        <taxon>Pseudomonadati</taxon>
        <taxon>Pseudomonadota</taxon>
        <taxon>Alphaproteobacteria</taxon>
        <taxon>Rhodobacterales</taxon>
        <taxon>Paracoccaceae</taxon>
        <taxon>Paracoccus</taxon>
    </lineage>
</organism>
<keyword evidence="7 13" id="KW-0812">Transmembrane</keyword>
<feature type="transmembrane region" description="Helical" evidence="13">
    <location>
        <begin position="293"/>
        <end position="313"/>
    </location>
</feature>
<dbReference type="Gene3D" id="1.20.58.340">
    <property type="entry name" value="Magnesium transport protein CorA, transmembrane region"/>
    <property type="match status" value="1"/>
</dbReference>
<dbReference type="AlphaFoldDB" id="S5XW56"/>
<dbReference type="KEGG" id="pami:JCM7686_2454"/>
<evidence type="ECO:0000256" key="10">
    <source>
        <dbReference type="ARBA" id="ARBA00023065"/>
    </source>
</evidence>
<dbReference type="Proteomes" id="UP000015480">
    <property type="component" value="Chromosome"/>
</dbReference>
<accession>S5XW56</accession>
<dbReference type="PATRIC" id="fig|1367847.3.peg.2456"/>
<reference evidence="14 15" key="1">
    <citation type="journal article" date="2014" name="BMC Genomics">
        <title>Architecture and functions of a multipartite genome of the methylotrophic bacterium Paracoccus aminophilus JCM 7686, containing primary and secondary chromids.</title>
        <authorList>
            <person name="Dziewit L."/>
            <person name="Czarnecki J."/>
            <person name="Wibberg D."/>
            <person name="Radlinska M."/>
            <person name="Mrozek P."/>
            <person name="Szymczak M."/>
            <person name="Schluter A."/>
            <person name="Puhler A."/>
            <person name="Bartosik D."/>
        </authorList>
    </citation>
    <scope>NUCLEOTIDE SEQUENCE [LARGE SCALE GENOMIC DNA]</scope>
    <source>
        <strain evidence="14">JCM 7686</strain>
    </source>
</reference>
<sequence>MLKAYVPAEKGLALLPPETDLAAAVWIDLFIPDPDEIAAMARLGVEVPTLEDMEEIEISNRLYLEGETAYMTAMVPGQDLRGHSILGPVTFILSATRLVTVRHHEPRSFATYPTRADQSSCGVGSAERIFVGLNEEIVARMADLLEGVGRVLEQTSGEILGKAENSSDQELRGALVTVGRNAELVSRVRLCLMTLERMLTFHLPVIERRSEAAKLRPNLAAIQRDIHALQVHSDFLDARVTLVVDATMGMINLRQNTTVKILSVVAALFMPPTLIASVYGMNFAHMPELSAPWGYETALALMVASSVATFLLFRWKKWL</sequence>
<dbReference type="Pfam" id="PF01544">
    <property type="entry name" value="CorA"/>
    <property type="match status" value="1"/>
</dbReference>
<comment type="similarity">
    <text evidence="2">Belongs to the CorA metal ion transporter (MIT) (TC 1.A.35) family.</text>
</comment>
<dbReference type="RefSeq" id="WP_020951160.1">
    <property type="nucleotide sequence ID" value="NC_022041.1"/>
</dbReference>